<dbReference type="EMBL" id="LYXE01000062">
    <property type="protein sequence ID" value="PDV99979.1"/>
    <property type="molecule type" value="Genomic_DNA"/>
</dbReference>
<evidence type="ECO:0000259" key="1">
    <source>
        <dbReference type="Pfam" id="PF01408"/>
    </source>
</evidence>
<dbReference type="RefSeq" id="WP_097651364.1">
    <property type="nucleotide sequence ID" value="NZ_LYXE01000062.1"/>
</dbReference>
<reference evidence="3 4" key="1">
    <citation type="submission" date="2016-05" db="EMBL/GenBank/DDBJ databases">
        <authorList>
            <person name="Lavstsen T."/>
            <person name="Jespersen J.S."/>
        </authorList>
    </citation>
    <scope>NUCLEOTIDE SEQUENCE [LARGE SCALE GENOMIC DNA]</scope>
    <source>
        <strain evidence="3 4">B7-9</strain>
    </source>
</reference>
<dbReference type="SUPFAM" id="SSF51735">
    <property type="entry name" value="NAD(P)-binding Rossmann-fold domains"/>
    <property type="match status" value="1"/>
</dbReference>
<dbReference type="Gene3D" id="3.30.360.10">
    <property type="entry name" value="Dihydrodipicolinate Reductase, domain 2"/>
    <property type="match status" value="1"/>
</dbReference>
<name>A0A2H3KP25_9CHLR</name>
<dbReference type="Pfam" id="PF01408">
    <property type="entry name" value="GFO_IDH_MocA"/>
    <property type="match status" value="1"/>
</dbReference>
<dbReference type="InterPro" id="IPR000683">
    <property type="entry name" value="Gfo/Idh/MocA-like_OxRdtase_N"/>
</dbReference>
<evidence type="ECO:0000313" key="3">
    <source>
        <dbReference type="EMBL" id="PDV99979.1"/>
    </source>
</evidence>
<dbReference type="AlphaFoldDB" id="A0A2H3KP25"/>
<dbReference type="PANTHER" id="PTHR43377">
    <property type="entry name" value="BILIVERDIN REDUCTASE A"/>
    <property type="match status" value="1"/>
</dbReference>
<keyword evidence="4" id="KW-1185">Reference proteome</keyword>
<accession>A0A2H3KP25</accession>
<evidence type="ECO:0000313" key="4">
    <source>
        <dbReference type="Proteomes" id="UP000220922"/>
    </source>
</evidence>
<organism evidence="3 4">
    <name type="scientific">Candidatus Chloroploca asiatica</name>
    <dbReference type="NCBI Taxonomy" id="1506545"/>
    <lineage>
        <taxon>Bacteria</taxon>
        <taxon>Bacillati</taxon>
        <taxon>Chloroflexota</taxon>
        <taxon>Chloroflexia</taxon>
        <taxon>Chloroflexales</taxon>
        <taxon>Chloroflexineae</taxon>
        <taxon>Oscillochloridaceae</taxon>
        <taxon>Candidatus Chloroploca</taxon>
    </lineage>
</organism>
<proteinExistence type="predicted"/>
<dbReference type="InterPro" id="IPR036291">
    <property type="entry name" value="NAD(P)-bd_dom_sf"/>
</dbReference>
<dbReference type="InterPro" id="IPR055170">
    <property type="entry name" value="GFO_IDH_MocA-like_dom"/>
</dbReference>
<dbReference type="Proteomes" id="UP000220922">
    <property type="component" value="Unassembled WGS sequence"/>
</dbReference>
<feature type="domain" description="GFO/IDH/MocA-like oxidoreductase" evidence="2">
    <location>
        <begin position="129"/>
        <end position="235"/>
    </location>
</feature>
<gene>
    <name evidence="3" type="ORF">A9Q02_11130</name>
</gene>
<feature type="domain" description="Gfo/Idh/MocA-like oxidoreductase N-terminal" evidence="1">
    <location>
        <begin position="3"/>
        <end position="119"/>
    </location>
</feature>
<dbReference type="Gene3D" id="3.40.50.720">
    <property type="entry name" value="NAD(P)-binding Rossmann-like Domain"/>
    <property type="match status" value="1"/>
</dbReference>
<dbReference type="Pfam" id="PF22725">
    <property type="entry name" value="GFO_IDH_MocA_C3"/>
    <property type="match status" value="1"/>
</dbReference>
<protein>
    <submittedName>
        <fullName evidence="3">Oxidoreductase</fullName>
    </submittedName>
</protein>
<evidence type="ECO:0000259" key="2">
    <source>
        <dbReference type="Pfam" id="PF22725"/>
    </source>
</evidence>
<dbReference type="PANTHER" id="PTHR43377:SF6">
    <property type="entry name" value="GFO_IDH_MOCA-LIKE OXIDOREDUCTASE N-TERMINAL DOMAIN-CONTAINING PROTEIN"/>
    <property type="match status" value="1"/>
</dbReference>
<dbReference type="SUPFAM" id="SSF55347">
    <property type="entry name" value="Glyceraldehyde-3-phosphate dehydrogenase-like, C-terminal domain"/>
    <property type="match status" value="1"/>
</dbReference>
<comment type="caution">
    <text evidence="3">The sequence shown here is derived from an EMBL/GenBank/DDBJ whole genome shotgun (WGS) entry which is preliminary data.</text>
</comment>
<dbReference type="GO" id="GO:0000166">
    <property type="term" value="F:nucleotide binding"/>
    <property type="evidence" value="ECO:0007669"/>
    <property type="project" value="InterPro"/>
</dbReference>
<sequence length="329" mass="36773">MMQVGIIGCGYWGKNLVRNFRQLGVLHSICDMTEQGRADARQLAPECDVVEHPDDVLSSPQFDGVVIATPAETHFSLVRQALLAGKDVFVEKPLALTYEEGAELVRLAVAAQRILMVGHVLEYHPAIVTLYRLIEQGELGKIHYIYSNRLSLGKVRREENILWSFAPHDVAVILRLLGALPFQVVACGGAYLQPNIADVTVTNLLFDNGVRAHIHVSWLHPFKEQRLVVIGSRKMASFDDVNKRLVLYDQRVEWQEGQPMPVRHDGVVVNYASDEPLRLECQAFLDAMATRQPPLTDGQSGLRVLRVLQAAQRSLVTNGHPVHLPIESF</sequence>
<dbReference type="InterPro" id="IPR051450">
    <property type="entry name" value="Gfo/Idh/MocA_Oxidoreductases"/>
</dbReference>
<dbReference type="OrthoDB" id="9783105at2"/>